<dbReference type="SUPFAM" id="SSF63829">
    <property type="entry name" value="Calcium-dependent phosphotriesterase"/>
    <property type="match status" value="1"/>
</dbReference>
<feature type="region of interest" description="Disordered" evidence="1">
    <location>
        <begin position="81"/>
        <end position="101"/>
    </location>
</feature>
<evidence type="ECO:0000313" key="3">
    <source>
        <dbReference type="EMBL" id="EHN11658.1"/>
    </source>
</evidence>
<dbReference type="Proteomes" id="UP000005143">
    <property type="component" value="Unassembled WGS sequence"/>
</dbReference>
<evidence type="ECO:0000256" key="1">
    <source>
        <dbReference type="SAM" id="MobiDB-lite"/>
    </source>
</evidence>
<name>H0E3T9_9ACTN</name>
<dbReference type="Gene3D" id="2.130.10.10">
    <property type="entry name" value="YVTN repeat-like/Quinoprotein amine dehydrogenase"/>
    <property type="match status" value="2"/>
</dbReference>
<dbReference type="AlphaFoldDB" id="H0E3T9"/>
<dbReference type="PROSITE" id="PS51257">
    <property type="entry name" value="PROKAR_LIPOPROTEIN"/>
    <property type="match status" value="1"/>
</dbReference>
<sequence>MPLVRHLSRRSARLPVAALLAASCALALPIAADAASVREFPAPATPKGIAVGPDGNLWFTEPGAGRIGRMTPAGTATDFPASSPQNVAPAPTQPSRITAAPDGNLWFSDALGGIGRIRTDGSVVRPALPSPGGTDGIAVGSDGAIWYTKPASNVIGRIDSTFEGNAEYQLDGNRQPGDMVSGPDGALWFVEPASNSIGRITTAGQVSHFPIPTANADPRAIAIGPDGQLWFTERAGRRISQITTAGAITELPLPGTSTQPGELVAGPDGALWFTELAAGRNSIGRMTVQGAASRYPLPGSGTSPDVTRRPDGSLWYTRTSNTIGRVTPVASPTAGQQVTLEPMEQTNVMLKQPGARSWTSLPQEGMNVAVGTEIDTRKSHVRVTAAIGTGTPLTKTADFYDGRFKVVQPARADAQVDLVLTGQLMNCTPKRAARRTTTVRGTSANPGLGAPAVNGSLHPEAAVVSGRATARTAAIARRPTVSRATAKKPPKRKGRRLWGNGKGRFRTRGRRAAATVRGTNWLVEDTCGKSTLVRVREGTVLVEDFERRRTAIVNAGQRYVAKIRR</sequence>
<dbReference type="PANTHER" id="PTHR40274:SF3">
    <property type="entry name" value="VIRGINIAMYCIN B LYASE"/>
    <property type="match status" value="1"/>
</dbReference>
<organism evidence="3 4">
    <name type="scientific">Patulibacter medicamentivorans</name>
    <dbReference type="NCBI Taxonomy" id="1097667"/>
    <lineage>
        <taxon>Bacteria</taxon>
        <taxon>Bacillati</taxon>
        <taxon>Actinomycetota</taxon>
        <taxon>Thermoleophilia</taxon>
        <taxon>Solirubrobacterales</taxon>
        <taxon>Patulibacteraceae</taxon>
        <taxon>Patulibacter</taxon>
    </lineage>
</organism>
<keyword evidence="4" id="KW-1185">Reference proteome</keyword>
<feature type="region of interest" description="Disordered" evidence="1">
    <location>
        <begin position="432"/>
        <end position="453"/>
    </location>
</feature>
<dbReference type="EMBL" id="AGUD01000081">
    <property type="protein sequence ID" value="EHN11658.1"/>
    <property type="molecule type" value="Genomic_DNA"/>
</dbReference>
<evidence type="ECO:0000256" key="2">
    <source>
        <dbReference type="SAM" id="SignalP"/>
    </source>
</evidence>
<accession>H0E3T9</accession>
<reference evidence="3 4" key="1">
    <citation type="journal article" date="2013" name="Biodegradation">
        <title>Quantitative proteomic analysis of ibuprofen-degrading Patulibacter sp. strain I11.</title>
        <authorList>
            <person name="Almeida B."/>
            <person name="Kjeldal H."/>
            <person name="Lolas I."/>
            <person name="Knudsen A.D."/>
            <person name="Carvalho G."/>
            <person name="Nielsen K.L."/>
            <person name="Barreto Crespo M.T."/>
            <person name="Stensballe A."/>
            <person name="Nielsen J.L."/>
        </authorList>
    </citation>
    <scope>NUCLEOTIDE SEQUENCE [LARGE SCALE GENOMIC DNA]</scope>
    <source>
        <strain evidence="3 4">I11</strain>
    </source>
</reference>
<keyword evidence="2" id="KW-0732">Signal</keyword>
<feature type="chain" id="PRO_5039178228" evidence="2">
    <location>
        <begin position="28"/>
        <end position="565"/>
    </location>
</feature>
<dbReference type="InterPro" id="IPR051344">
    <property type="entry name" value="Vgb"/>
</dbReference>
<dbReference type="PATRIC" id="fig|1097667.3.peg.1453"/>
<feature type="compositionally biased region" description="Low complexity" evidence="1">
    <location>
        <begin position="435"/>
        <end position="444"/>
    </location>
</feature>
<feature type="signal peptide" evidence="2">
    <location>
        <begin position="1"/>
        <end position="27"/>
    </location>
</feature>
<gene>
    <name evidence="3" type="ORF">PAI11_14630</name>
</gene>
<keyword evidence="3" id="KW-0378">Hydrolase</keyword>
<evidence type="ECO:0000313" key="4">
    <source>
        <dbReference type="Proteomes" id="UP000005143"/>
    </source>
</evidence>
<dbReference type="GO" id="GO:0030288">
    <property type="term" value="C:outer membrane-bounded periplasmic space"/>
    <property type="evidence" value="ECO:0007669"/>
    <property type="project" value="TreeGrafter"/>
</dbReference>
<dbReference type="OrthoDB" id="9812926at2"/>
<dbReference type="Pfam" id="PF24684">
    <property type="entry name" value="Vgb_lyase"/>
    <property type="match status" value="1"/>
</dbReference>
<proteinExistence type="predicted"/>
<comment type="caution">
    <text evidence="3">The sequence shown here is derived from an EMBL/GenBank/DDBJ whole genome shotgun (WGS) entry which is preliminary data.</text>
</comment>
<dbReference type="GO" id="GO:0016787">
    <property type="term" value="F:hydrolase activity"/>
    <property type="evidence" value="ECO:0007669"/>
    <property type="project" value="UniProtKB-KW"/>
</dbReference>
<protein>
    <submittedName>
        <fullName evidence="3">Hydrolase</fullName>
    </submittedName>
</protein>
<dbReference type="InterPro" id="IPR015943">
    <property type="entry name" value="WD40/YVTN_repeat-like_dom_sf"/>
</dbReference>
<dbReference type="PANTHER" id="PTHR40274">
    <property type="entry name" value="VIRGINIAMYCIN B LYASE"/>
    <property type="match status" value="1"/>
</dbReference>
<dbReference type="RefSeq" id="WP_007572642.1">
    <property type="nucleotide sequence ID" value="NZ_AGUD01000081.1"/>
</dbReference>